<gene>
    <name evidence="1" type="ORF">AT268_30720</name>
    <name evidence="2" type="ORF">CN357_04530</name>
</gene>
<dbReference type="Proteomes" id="UP000220210">
    <property type="component" value="Unassembled WGS sequence"/>
</dbReference>
<evidence type="ECO:0000313" key="3">
    <source>
        <dbReference type="Proteomes" id="UP000075476"/>
    </source>
</evidence>
<accession>A0A9X0MJD9</accession>
<evidence type="ECO:0000313" key="2">
    <source>
        <dbReference type="EMBL" id="PFF51961.1"/>
    </source>
</evidence>
<reference evidence="1 3" key="1">
    <citation type="submission" date="2015-12" db="EMBL/GenBank/DDBJ databases">
        <title>Bacillus cereus Group isolate.</title>
        <authorList>
            <person name="Kovac J."/>
        </authorList>
    </citation>
    <scope>NUCLEOTIDE SEQUENCE [LARGE SCALE GENOMIC DNA]</scope>
    <source>
        <strain evidence="1 3">FSL K6-0073</strain>
    </source>
</reference>
<proteinExistence type="predicted"/>
<dbReference type="EMBL" id="LOMO01000001">
    <property type="protein sequence ID" value="KXY50922.1"/>
    <property type="molecule type" value="Genomic_DNA"/>
</dbReference>
<comment type="caution">
    <text evidence="1">The sequence shown here is derived from an EMBL/GenBank/DDBJ whole genome shotgun (WGS) entry which is preliminary data.</text>
</comment>
<evidence type="ECO:0000313" key="1">
    <source>
        <dbReference type="EMBL" id="KXY50922.1"/>
    </source>
</evidence>
<sequence>MKTVNTVQTEEILQGLQDDGVNVTVENVDEYLQKQGVLVKVHVGRLRNYVEVTPGLFGVDVSQSEELGSFFKNYIRNGRLNFIPNDYEKKLRSIEAKVRKMKASMAIGYDNEYLPIEIYKDFSKYVKEARVEYFEVRDNILANWIQLIKIFEESLESSLEQMGALNKEGIKRSIMSRIPSEDKYAESFYLRTSLKAFPVMANVNLFDDDVAEEVRESLRQESVRSVYEIMGNVLNDAFQVVNRSLCVYEENHRVTKTTLNSIKNNSYQIKKKNLFKNAFVDEIANDMYTLSGTPQSDLSEAGEILLAKIYGYAYEIGVTNEIDLKKSILSEEELEILCSTFSQQTKEAMSM</sequence>
<name>A0A9X0MJD9_BACCE</name>
<dbReference type="EMBL" id="NTSO01000002">
    <property type="protein sequence ID" value="PFF51961.1"/>
    <property type="molecule type" value="Genomic_DNA"/>
</dbReference>
<evidence type="ECO:0000313" key="4">
    <source>
        <dbReference type="Proteomes" id="UP000220210"/>
    </source>
</evidence>
<dbReference type="AlphaFoldDB" id="A0A9X0MJD9"/>
<organism evidence="1 3">
    <name type="scientific">Bacillus cereus</name>
    <dbReference type="NCBI Taxonomy" id="1396"/>
    <lineage>
        <taxon>Bacteria</taxon>
        <taxon>Bacillati</taxon>
        <taxon>Bacillota</taxon>
        <taxon>Bacilli</taxon>
        <taxon>Bacillales</taxon>
        <taxon>Bacillaceae</taxon>
        <taxon>Bacillus</taxon>
        <taxon>Bacillus cereus group</taxon>
    </lineage>
</organism>
<evidence type="ECO:0008006" key="5">
    <source>
        <dbReference type="Google" id="ProtNLM"/>
    </source>
</evidence>
<reference evidence="2 4" key="2">
    <citation type="submission" date="2017-09" db="EMBL/GenBank/DDBJ databases">
        <title>Large-scale bioinformatics analysis of Bacillus genomes uncovers conserved roles of natural products in bacterial physiology.</title>
        <authorList>
            <consortium name="Agbiome Team Llc"/>
            <person name="Bleich R.M."/>
            <person name="Kirk G.J."/>
            <person name="Santa Maria K.C."/>
            <person name="Allen S.E."/>
            <person name="Farag S."/>
            <person name="Shank E.A."/>
            <person name="Bowers A."/>
        </authorList>
    </citation>
    <scope>NUCLEOTIDE SEQUENCE [LARGE SCALE GENOMIC DNA]</scope>
    <source>
        <strain evidence="2 4">AFS020204</strain>
    </source>
</reference>
<dbReference type="Proteomes" id="UP000075476">
    <property type="component" value="Unassembled WGS sequence"/>
</dbReference>
<protein>
    <recommendedName>
        <fullName evidence="5">DUF3150 domain-containing protein</fullName>
    </recommendedName>
</protein>
<dbReference type="RefSeq" id="WP_000859801.1">
    <property type="nucleotide sequence ID" value="NZ_JARPPC010000002.1"/>
</dbReference>